<feature type="domain" description="Beta-xylosidase C-terminal Concanavalin A-like" evidence="8">
    <location>
        <begin position="359"/>
        <end position="555"/>
    </location>
</feature>
<feature type="site" description="Important for catalytic activity, responsible for pKa modulation of the active site Glu and correct orientation of both the proton donor and substrate" evidence="5">
    <location>
        <position position="154"/>
    </location>
</feature>
<keyword evidence="3 6" id="KW-0326">Glycosidase</keyword>
<dbReference type="AlphaFoldDB" id="A0A1H1IUU0"/>
<evidence type="ECO:0000259" key="8">
    <source>
        <dbReference type="Pfam" id="PF17851"/>
    </source>
</evidence>
<dbReference type="SUPFAM" id="SSF75005">
    <property type="entry name" value="Arabinanase/levansucrase/invertase"/>
    <property type="match status" value="1"/>
</dbReference>
<dbReference type="InterPro" id="IPR051795">
    <property type="entry name" value="Glycosyl_Hydrlase_43"/>
</dbReference>
<gene>
    <name evidence="9" type="ORF">SAMN05443245_5712</name>
</gene>
<comment type="similarity">
    <text evidence="1 6">Belongs to the glycosyl hydrolase 43 family.</text>
</comment>
<dbReference type="RefSeq" id="WP_253189781.1">
    <property type="nucleotide sequence ID" value="NZ_FNKP01000002.1"/>
</dbReference>
<accession>A0A1H1IUU0</accession>
<dbReference type="Proteomes" id="UP000183487">
    <property type="component" value="Unassembled WGS sequence"/>
</dbReference>
<dbReference type="CDD" id="cd09000">
    <property type="entry name" value="GH43_SXA-like"/>
    <property type="match status" value="1"/>
</dbReference>
<evidence type="ECO:0000313" key="10">
    <source>
        <dbReference type="Proteomes" id="UP000183487"/>
    </source>
</evidence>
<sequence>MKVDQADQTALPDSPKKTPSLMSIVQNPVLRGFNPDPCICRGNDAWYIAVSTFEWYPGVLIYESKDFVNWELKATPLDRLSQLNLIGEQPSGGIWAPALSYHDGLYWLVYTDTKAWKGEQKISPLRDMHNYLVTAPDITGPWSEPVHLVSGGYDPSLFHDETGKKWLAYIRRDFRGIHADPFAGIILREYSVEEKRLVGEERVIYKGANLRTDYFMKCQIYEAPHLMKKGDWYYLITAEGGTGYTHATCVSRSRDIFGPYEFHPETPMLTSRDASGRIQRTGHGNLVEGPQGQWYMTYLGSRPIDPQTKRSPLGRETCLASIEWRNDWPCLSDAGVIPPESFSVHSDVKQNLDSSWHVDFSHCSTLPLELQSLRVPKDDAWCNLKERPGFLRIRGQESPTSRFHQSLLACRVRDWQFEVETTLEFSPGSYLHMAGLMARYDENTFYYLFITCDDDGTKILSYMEMDAGSFAYENRLAVLPEGGETSLRVRVENTKLRFSYRSNDGAWVDVGLEKDFTKLSDEYATPIGFTGAFVGITVNDMLGFREPADFKLFSYHPLPA</sequence>
<keyword evidence="2 6" id="KW-0378">Hydrolase</keyword>
<dbReference type="Gene3D" id="2.115.10.20">
    <property type="entry name" value="Glycosyl hydrolase domain, family 43"/>
    <property type="match status" value="1"/>
</dbReference>
<dbReference type="PANTHER" id="PTHR42812">
    <property type="entry name" value="BETA-XYLOSIDASE"/>
    <property type="match status" value="1"/>
</dbReference>
<feature type="active site" description="Proton acceptor" evidence="4">
    <location>
        <position position="36"/>
    </location>
</feature>
<feature type="active site" description="Proton donor" evidence="4">
    <location>
        <position position="222"/>
    </location>
</feature>
<dbReference type="InterPro" id="IPR023296">
    <property type="entry name" value="Glyco_hydro_beta-prop_sf"/>
</dbReference>
<dbReference type="GO" id="GO:0004553">
    <property type="term" value="F:hydrolase activity, hydrolyzing O-glycosyl compounds"/>
    <property type="evidence" value="ECO:0007669"/>
    <property type="project" value="InterPro"/>
</dbReference>
<evidence type="ECO:0000256" key="1">
    <source>
        <dbReference type="ARBA" id="ARBA00009865"/>
    </source>
</evidence>
<evidence type="ECO:0000256" key="7">
    <source>
        <dbReference type="SAM" id="MobiDB-lite"/>
    </source>
</evidence>
<dbReference type="Pfam" id="PF17851">
    <property type="entry name" value="GH43_C2"/>
    <property type="match status" value="1"/>
</dbReference>
<dbReference type="Gene3D" id="2.60.120.200">
    <property type="match status" value="1"/>
</dbReference>
<dbReference type="InterPro" id="IPR006710">
    <property type="entry name" value="Glyco_hydro_43"/>
</dbReference>
<dbReference type="InterPro" id="IPR013320">
    <property type="entry name" value="ConA-like_dom_sf"/>
</dbReference>
<dbReference type="SUPFAM" id="SSF49899">
    <property type="entry name" value="Concanavalin A-like lectins/glucanases"/>
    <property type="match status" value="1"/>
</dbReference>
<organism evidence="9 10">
    <name type="scientific">Paraburkholderia fungorum</name>
    <dbReference type="NCBI Taxonomy" id="134537"/>
    <lineage>
        <taxon>Bacteria</taxon>
        <taxon>Pseudomonadati</taxon>
        <taxon>Pseudomonadota</taxon>
        <taxon>Betaproteobacteria</taxon>
        <taxon>Burkholderiales</taxon>
        <taxon>Burkholderiaceae</taxon>
        <taxon>Paraburkholderia</taxon>
    </lineage>
</organism>
<dbReference type="InterPro" id="IPR041542">
    <property type="entry name" value="GH43_C2"/>
</dbReference>
<evidence type="ECO:0000256" key="3">
    <source>
        <dbReference type="ARBA" id="ARBA00023295"/>
    </source>
</evidence>
<proteinExistence type="inferred from homology"/>
<keyword evidence="10" id="KW-1185">Reference proteome</keyword>
<protein>
    <submittedName>
        <fullName evidence="9">Xylan 1,4-beta-xylosidase</fullName>
    </submittedName>
</protein>
<evidence type="ECO:0000256" key="4">
    <source>
        <dbReference type="PIRSR" id="PIRSR606710-1"/>
    </source>
</evidence>
<feature type="region of interest" description="Disordered" evidence="7">
    <location>
        <begin position="1"/>
        <end position="20"/>
    </location>
</feature>
<dbReference type="Pfam" id="PF04616">
    <property type="entry name" value="Glyco_hydro_43"/>
    <property type="match status" value="1"/>
</dbReference>
<reference evidence="10" key="1">
    <citation type="submission" date="2016-10" db="EMBL/GenBank/DDBJ databases">
        <authorList>
            <person name="Varghese N."/>
        </authorList>
    </citation>
    <scope>NUCLEOTIDE SEQUENCE [LARGE SCALE GENOMIC DNA]</scope>
    <source>
        <strain evidence="10">GAS106B</strain>
    </source>
</reference>
<evidence type="ECO:0000313" key="9">
    <source>
        <dbReference type="EMBL" id="SDR41444.1"/>
    </source>
</evidence>
<dbReference type="PANTHER" id="PTHR42812:SF12">
    <property type="entry name" value="BETA-XYLOSIDASE-RELATED"/>
    <property type="match status" value="1"/>
</dbReference>
<evidence type="ECO:0000256" key="2">
    <source>
        <dbReference type="ARBA" id="ARBA00022801"/>
    </source>
</evidence>
<evidence type="ECO:0000256" key="6">
    <source>
        <dbReference type="RuleBase" id="RU361187"/>
    </source>
</evidence>
<dbReference type="EMBL" id="FNKP01000002">
    <property type="protein sequence ID" value="SDR41444.1"/>
    <property type="molecule type" value="Genomic_DNA"/>
</dbReference>
<dbReference type="GO" id="GO:0005975">
    <property type="term" value="P:carbohydrate metabolic process"/>
    <property type="evidence" value="ECO:0007669"/>
    <property type="project" value="InterPro"/>
</dbReference>
<evidence type="ECO:0000256" key="5">
    <source>
        <dbReference type="PIRSR" id="PIRSR606710-2"/>
    </source>
</evidence>
<name>A0A1H1IUU0_9BURK</name>